<accession>M2WFN5</accession>
<name>M2WFN5_9MICC</name>
<dbReference type="GO" id="GO:0005886">
    <property type="term" value="C:plasma membrane"/>
    <property type="evidence" value="ECO:0007669"/>
    <property type="project" value="UniProtKB-SubCell"/>
</dbReference>
<keyword evidence="5 9" id="KW-0812">Transmembrane</keyword>
<evidence type="ECO:0000256" key="9">
    <source>
        <dbReference type="SAM" id="Phobius"/>
    </source>
</evidence>
<evidence type="ECO:0000256" key="5">
    <source>
        <dbReference type="ARBA" id="ARBA00022692"/>
    </source>
</evidence>
<comment type="similarity">
    <text evidence="2">Belongs to the CPA3 antiporters (TC 2.A.63) subunit F family.</text>
</comment>
<dbReference type="GO" id="GO:0015385">
    <property type="term" value="F:sodium:proton antiporter activity"/>
    <property type="evidence" value="ECO:0007669"/>
    <property type="project" value="TreeGrafter"/>
</dbReference>
<dbReference type="InterPro" id="IPR007208">
    <property type="entry name" value="MrpF/PhaF-like"/>
</dbReference>
<organism evidence="10 11">
    <name type="scientific">Kocuria palustris PEL</name>
    <dbReference type="NCBI Taxonomy" id="1236550"/>
    <lineage>
        <taxon>Bacteria</taxon>
        <taxon>Bacillati</taxon>
        <taxon>Actinomycetota</taxon>
        <taxon>Actinomycetes</taxon>
        <taxon>Micrococcales</taxon>
        <taxon>Micrococcaceae</taxon>
        <taxon>Kocuria</taxon>
    </lineage>
</organism>
<keyword evidence="4" id="KW-1003">Cell membrane</keyword>
<feature type="compositionally biased region" description="Basic and acidic residues" evidence="8">
    <location>
        <begin position="96"/>
        <end position="128"/>
    </location>
</feature>
<evidence type="ECO:0000256" key="6">
    <source>
        <dbReference type="ARBA" id="ARBA00022989"/>
    </source>
</evidence>
<feature type="transmembrane region" description="Helical" evidence="9">
    <location>
        <begin position="60"/>
        <end position="82"/>
    </location>
</feature>
<comment type="subcellular location">
    <subcellularLocation>
        <location evidence="1">Cell membrane</location>
        <topology evidence="1">Multi-pass membrane protein</topology>
    </subcellularLocation>
</comment>
<feature type="transmembrane region" description="Helical" evidence="9">
    <location>
        <begin position="34"/>
        <end position="53"/>
    </location>
</feature>
<evidence type="ECO:0000256" key="3">
    <source>
        <dbReference type="ARBA" id="ARBA00022448"/>
    </source>
</evidence>
<evidence type="ECO:0000256" key="1">
    <source>
        <dbReference type="ARBA" id="ARBA00004651"/>
    </source>
</evidence>
<sequence length="128" mass="13871">MSTIVMAVCLVMLAGAAAGVLYRLVKGPSLLDRVLSSDVLLSVVVAAIALEMVWRDHSDYMMVIVTVSLLGFIGSVSVARFVQPTRPRKTGQTDEGATKEPVEGERAEQDHRPDPMQKPAPSEKEGHR</sequence>
<dbReference type="PANTHER" id="PTHR34702">
    <property type="entry name" value="NA(+)/H(+) ANTIPORTER SUBUNIT F1"/>
    <property type="match status" value="1"/>
</dbReference>
<gene>
    <name evidence="10" type="ORF">C884_01850</name>
</gene>
<feature type="region of interest" description="Disordered" evidence="8">
    <location>
        <begin position="84"/>
        <end position="128"/>
    </location>
</feature>
<reference evidence="10 11" key="1">
    <citation type="journal article" date="2014" name="Genome Announc.">
        <title>Draft Genome Sequence of Kocuria palustris PEL.</title>
        <authorList>
            <person name="Sharma G."/>
            <person name="Khatri I."/>
            <person name="Subramanian S."/>
        </authorList>
    </citation>
    <scope>NUCLEOTIDE SEQUENCE [LARGE SCALE GENOMIC DNA]</scope>
    <source>
        <strain evidence="10 11">PEL</strain>
    </source>
</reference>
<comment type="caution">
    <text evidence="10">The sequence shown here is derived from an EMBL/GenBank/DDBJ whole genome shotgun (WGS) entry which is preliminary data.</text>
</comment>
<dbReference type="EMBL" id="ANHZ02000004">
    <property type="protein sequence ID" value="EME37342.1"/>
    <property type="molecule type" value="Genomic_DNA"/>
</dbReference>
<keyword evidence="11" id="KW-1185">Reference proteome</keyword>
<evidence type="ECO:0000256" key="7">
    <source>
        <dbReference type="ARBA" id="ARBA00023136"/>
    </source>
</evidence>
<evidence type="ECO:0000256" key="2">
    <source>
        <dbReference type="ARBA" id="ARBA00009212"/>
    </source>
</evidence>
<proteinExistence type="inferred from homology"/>
<keyword evidence="6 9" id="KW-1133">Transmembrane helix</keyword>
<dbReference type="AlphaFoldDB" id="M2WFN5"/>
<keyword evidence="7 9" id="KW-0472">Membrane</keyword>
<dbReference type="Pfam" id="PF04066">
    <property type="entry name" value="MrpF_PhaF"/>
    <property type="match status" value="1"/>
</dbReference>
<evidence type="ECO:0000313" key="10">
    <source>
        <dbReference type="EMBL" id="EME37342.1"/>
    </source>
</evidence>
<keyword evidence="3" id="KW-0813">Transport</keyword>
<evidence type="ECO:0000256" key="8">
    <source>
        <dbReference type="SAM" id="MobiDB-lite"/>
    </source>
</evidence>
<evidence type="ECO:0000313" key="11">
    <source>
        <dbReference type="Proteomes" id="UP000009877"/>
    </source>
</evidence>
<dbReference type="PANTHER" id="PTHR34702:SF1">
    <property type="entry name" value="NA(+)_H(+) ANTIPORTER SUBUNIT F"/>
    <property type="match status" value="1"/>
</dbReference>
<dbReference type="Proteomes" id="UP000009877">
    <property type="component" value="Unassembled WGS sequence"/>
</dbReference>
<evidence type="ECO:0000256" key="4">
    <source>
        <dbReference type="ARBA" id="ARBA00022475"/>
    </source>
</evidence>
<protein>
    <submittedName>
        <fullName evidence="10">Na(+) H(+) antiporter subunit F</fullName>
    </submittedName>
</protein>
<dbReference type="RefSeq" id="WP_006213850.1">
    <property type="nucleotide sequence ID" value="NZ_ANHZ02000004.1"/>
</dbReference>